<evidence type="ECO:0000313" key="1">
    <source>
        <dbReference type="EMBL" id="MBB4063660.1"/>
    </source>
</evidence>
<accession>A0A7W6J2N9</accession>
<evidence type="ECO:0008006" key="3">
    <source>
        <dbReference type="Google" id="ProtNLM"/>
    </source>
</evidence>
<dbReference type="RefSeq" id="WP_246364899.1">
    <property type="nucleotide sequence ID" value="NZ_JACIEZ010000001.1"/>
</dbReference>
<proteinExistence type="predicted"/>
<dbReference type="Proteomes" id="UP000528286">
    <property type="component" value="Unassembled WGS sequence"/>
</dbReference>
<dbReference type="SUPFAM" id="SSF110849">
    <property type="entry name" value="ParB/Sulfiredoxin"/>
    <property type="match status" value="1"/>
</dbReference>
<sequence length="276" mass="30051">MSTTATRAIAPLTLPDVIPCQVTTSPPELRLVAPTALSVDDSYQRGLSERSIKLIRKIVSEWSWTAFKPPVVVEVDGRLDVIDGQHTAIAAVTHGGIETIPVLVVQAASQETRASAFVRHNRDRIQVTATQLHNAMVAAGDEDAVTVFQVCERAGIKILRNPPAMGKFQPGETLAVSTINMLVNRRHAAGARKVLDVCAATNAAPVPAHMIKAVEHLMHAKEYQGEIDPDRISSVIVAKGASLDNEAQRFAVERKVPFWRAYASVIFMNRKARRNG</sequence>
<dbReference type="InterPro" id="IPR036086">
    <property type="entry name" value="ParB/Sulfiredoxin_sf"/>
</dbReference>
<protein>
    <recommendedName>
        <fullName evidence="3">ParB/Sulfiredoxin domain-containing protein</fullName>
    </recommendedName>
</protein>
<comment type="caution">
    <text evidence="1">The sequence shown here is derived from an EMBL/GenBank/DDBJ whole genome shotgun (WGS) entry which is preliminary data.</text>
</comment>
<gene>
    <name evidence="1" type="ORF">GGR23_000821</name>
</gene>
<dbReference type="InterPro" id="IPR046681">
    <property type="entry name" value="DUF6551"/>
</dbReference>
<dbReference type="AlphaFoldDB" id="A0A7W6J2N9"/>
<dbReference type="EMBL" id="JACIEZ010000001">
    <property type="protein sequence ID" value="MBB4063660.1"/>
    <property type="molecule type" value="Genomic_DNA"/>
</dbReference>
<name>A0A7W6J2N9_9HYPH</name>
<reference evidence="1 2" key="1">
    <citation type="submission" date="2020-08" db="EMBL/GenBank/DDBJ databases">
        <title>Genomic Encyclopedia of Type Strains, Phase IV (KMG-IV): sequencing the most valuable type-strain genomes for metagenomic binning, comparative biology and taxonomic classification.</title>
        <authorList>
            <person name="Goeker M."/>
        </authorList>
    </citation>
    <scope>NUCLEOTIDE SEQUENCE [LARGE SCALE GENOMIC DNA]</scope>
    <source>
        <strain evidence="1 2">DSM 29853</strain>
    </source>
</reference>
<dbReference type="Pfam" id="PF20188">
    <property type="entry name" value="DUF6551"/>
    <property type="match status" value="1"/>
</dbReference>
<evidence type="ECO:0000313" key="2">
    <source>
        <dbReference type="Proteomes" id="UP000528286"/>
    </source>
</evidence>
<keyword evidence="2" id="KW-1185">Reference proteome</keyword>
<organism evidence="1 2">
    <name type="scientific">Gellertiella hungarica</name>
    <dbReference type="NCBI Taxonomy" id="1572859"/>
    <lineage>
        <taxon>Bacteria</taxon>
        <taxon>Pseudomonadati</taxon>
        <taxon>Pseudomonadota</taxon>
        <taxon>Alphaproteobacteria</taxon>
        <taxon>Hyphomicrobiales</taxon>
        <taxon>Rhizobiaceae</taxon>
        <taxon>Gellertiella</taxon>
    </lineage>
</organism>